<dbReference type="InterPro" id="IPR027417">
    <property type="entry name" value="P-loop_NTPase"/>
</dbReference>
<protein>
    <submittedName>
        <fullName evidence="5">Primosomal protein N</fullName>
    </submittedName>
</protein>
<evidence type="ECO:0000313" key="5">
    <source>
        <dbReference type="EMBL" id="RRC96172.1"/>
    </source>
</evidence>
<keyword evidence="2" id="KW-0067">ATP-binding</keyword>
<keyword evidence="6" id="KW-1185">Reference proteome</keyword>
<dbReference type="OrthoDB" id="3177118at2"/>
<reference evidence="5 6" key="1">
    <citation type="submission" date="2018-11" db="EMBL/GenBank/DDBJ databases">
        <title>Genomes From Bacteria Associated with the Canine Oral Cavity: a Test Case for Automated Genome-Based Taxonomic Assignment.</title>
        <authorList>
            <person name="Coil D.A."/>
            <person name="Jospin G."/>
            <person name="Darling A.E."/>
            <person name="Wallis C."/>
            <person name="Davis I.J."/>
            <person name="Harris S."/>
            <person name="Eisen J.A."/>
            <person name="Holcombe L.J."/>
            <person name="O'Flynn C."/>
        </authorList>
    </citation>
    <scope>NUCLEOTIDE SEQUENCE [LARGE SCALE GENOMIC DNA]</scope>
    <source>
        <strain evidence="5 6">OH770</strain>
    </source>
</reference>
<evidence type="ECO:0000313" key="6">
    <source>
        <dbReference type="Proteomes" id="UP000280444"/>
    </source>
</evidence>
<accession>A0A3P1SIM8</accession>
<dbReference type="GO" id="GO:0003677">
    <property type="term" value="F:DNA binding"/>
    <property type="evidence" value="ECO:0007669"/>
    <property type="project" value="UniProtKB-KW"/>
</dbReference>
<sequence>MSVQGAFPGLEEDLPPIEVARVLVDTELPHLDKLLDYRVPDELLNEAQVGHTVKVTLAGRSHTGWIIERELIVPEQRSLRPIEAVISHLPVITPELLEYGAHVAKRSLATLPQVLSVAVPPRHAGAEASIAESSSTPTHPQDAVIDVAGEGWLERPQDLAWSTHEFGVAFIHALAAGKNPRGVWAALPGNRDEQSYEAIAACLYSGRRVLIIEATHQRVEAVAAQLTRAFPRAHVGTLHADLSAQRRYSAYLTAIRGQSDILVGTRSAVWTPLPDVGLILLWDDGDDRLREQRSPRVDALDVSVARAHLQGCALLVGAWARSVKAQSLVASRWAQSLHAGWEERRKLAPHVSVPDEFDREREGISAQAQIPSSAQRMLRQALQEGPVLVQVPLSGYAPAIACQRCRKPARCAHCHGVLSVTSERSIVCSWCSRDTERWRCPQCSHAQLRAFRVGSDRTAEDLGRAFPGIPLTVSSSQRGVVDRVSDQPRVVVATPGAEPAADGGYAAVLIVDAPAIAGRSELWAPQEALRRWMNACALTRCRSDHSAGDNAGHGANRHAVRSAGQAMVVGGVEPILAQSLIRWDPTHFAERALEERVDLAFFPAATIVAIDGPLGEVEELIRELSAVTECDHVGTVPRKSVFMPDEGDADPLSAEVRALVRATRARSGDLLDALRGMQQIRSAHKRPMLRMSVNPPELF</sequence>
<evidence type="ECO:0000256" key="2">
    <source>
        <dbReference type="ARBA" id="ARBA00022840"/>
    </source>
</evidence>
<dbReference type="AlphaFoldDB" id="A0A3P1SIM8"/>
<dbReference type="PANTHER" id="PTHR30580:SF0">
    <property type="entry name" value="PRIMOSOMAL PROTEIN N"/>
    <property type="match status" value="1"/>
</dbReference>
<feature type="domain" description="Primosomal protein N' 3' DNA-binding" evidence="4">
    <location>
        <begin position="21"/>
        <end position="120"/>
    </location>
</feature>
<gene>
    <name evidence="5" type="ORF">EII11_00395</name>
</gene>
<dbReference type="Proteomes" id="UP000280444">
    <property type="component" value="Unassembled WGS sequence"/>
</dbReference>
<comment type="caution">
    <text evidence="5">The sequence shown here is derived from an EMBL/GenBank/DDBJ whole genome shotgun (WGS) entry which is preliminary data.</text>
</comment>
<dbReference type="Gene3D" id="3.40.1440.60">
    <property type="entry name" value="PriA, 3(prime) DNA-binding domain"/>
    <property type="match status" value="1"/>
</dbReference>
<dbReference type="GO" id="GO:0006310">
    <property type="term" value="P:DNA recombination"/>
    <property type="evidence" value="ECO:0007669"/>
    <property type="project" value="TreeGrafter"/>
</dbReference>
<dbReference type="Pfam" id="PF17764">
    <property type="entry name" value="PriA_3primeBD"/>
    <property type="match status" value="1"/>
</dbReference>
<dbReference type="PANTHER" id="PTHR30580">
    <property type="entry name" value="PRIMOSOMAL PROTEIN N"/>
    <property type="match status" value="1"/>
</dbReference>
<evidence type="ECO:0000256" key="3">
    <source>
        <dbReference type="ARBA" id="ARBA00023125"/>
    </source>
</evidence>
<dbReference type="GO" id="GO:0043138">
    <property type="term" value="F:3'-5' DNA helicase activity"/>
    <property type="evidence" value="ECO:0007669"/>
    <property type="project" value="TreeGrafter"/>
</dbReference>
<dbReference type="Gene3D" id="3.40.50.300">
    <property type="entry name" value="P-loop containing nucleotide triphosphate hydrolases"/>
    <property type="match status" value="1"/>
</dbReference>
<name>A0A3P1SIM8_9ACTO</name>
<evidence type="ECO:0000259" key="4">
    <source>
        <dbReference type="Pfam" id="PF17764"/>
    </source>
</evidence>
<keyword evidence="3" id="KW-0238">DNA-binding</keyword>
<keyword evidence="1" id="KW-0547">Nucleotide-binding</keyword>
<dbReference type="EMBL" id="RQZF01000001">
    <property type="protein sequence ID" value="RRC96172.1"/>
    <property type="molecule type" value="Genomic_DNA"/>
</dbReference>
<dbReference type="RefSeq" id="WP_124867490.1">
    <property type="nucleotide sequence ID" value="NZ_RQZF01000001.1"/>
</dbReference>
<dbReference type="InterPro" id="IPR041222">
    <property type="entry name" value="PriA_3primeBD"/>
</dbReference>
<dbReference type="InterPro" id="IPR042115">
    <property type="entry name" value="PriA_3primeBD_sf"/>
</dbReference>
<proteinExistence type="predicted"/>
<dbReference type="GO" id="GO:0006302">
    <property type="term" value="P:double-strand break repair"/>
    <property type="evidence" value="ECO:0007669"/>
    <property type="project" value="TreeGrafter"/>
</dbReference>
<dbReference type="SUPFAM" id="SSF52540">
    <property type="entry name" value="P-loop containing nucleoside triphosphate hydrolases"/>
    <property type="match status" value="1"/>
</dbReference>
<dbReference type="GO" id="GO:0006270">
    <property type="term" value="P:DNA replication initiation"/>
    <property type="evidence" value="ECO:0007669"/>
    <property type="project" value="TreeGrafter"/>
</dbReference>
<organism evidence="5 6">
    <name type="scientific">Schaalia canis</name>
    <dbReference type="NCBI Taxonomy" id="100469"/>
    <lineage>
        <taxon>Bacteria</taxon>
        <taxon>Bacillati</taxon>
        <taxon>Actinomycetota</taxon>
        <taxon>Actinomycetes</taxon>
        <taxon>Actinomycetales</taxon>
        <taxon>Actinomycetaceae</taxon>
        <taxon>Schaalia</taxon>
    </lineage>
</organism>
<evidence type="ECO:0000256" key="1">
    <source>
        <dbReference type="ARBA" id="ARBA00022741"/>
    </source>
</evidence>
<dbReference type="GO" id="GO:0005524">
    <property type="term" value="F:ATP binding"/>
    <property type="evidence" value="ECO:0007669"/>
    <property type="project" value="UniProtKB-KW"/>
</dbReference>